<protein>
    <recommendedName>
        <fullName evidence="4">Regulatory protein YycH-like domain-containing protein</fullName>
    </recommendedName>
</protein>
<evidence type="ECO:0000313" key="2">
    <source>
        <dbReference type="EMBL" id="ANW99918.1"/>
    </source>
</evidence>
<proteinExistence type="predicted"/>
<keyword evidence="1" id="KW-1133">Transmembrane helix</keyword>
<keyword evidence="1" id="KW-0472">Membrane</keyword>
<evidence type="ECO:0000313" key="3">
    <source>
        <dbReference type="Proteomes" id="UP000092971"/>
    </source>
</evidence>
<evidence type="ECO:0000256" key="1">
    <source>
        <dbReference type="SAM" id="Phobius"/>
    </source>
</evidence>
<sequence length="272" mass="31394">MDWSRAKTIIIFLLVFLNVFLFVNIINVKKNFDLSGAYRANALKALTDSGIVIDCSIPFSNKPVKRISFIEKAKNVYTEMLLSLMGIEDDGEDILTKDYHTNGKRLKFYDDKFVFTDSTGSEIFPVENRKKLDKALKNWIRKNKISKEKFVLDNLYQQDDAIIAEYVQLYKKMPVFNNKITFKIKNKALIEVEGSTRIFYDLKANKEENVVPAEIVLLTNKDKINGTIELIDLGYILAQEDELYDTPVWRVRLSTGESVLFNAFTGEWINLS</sequence>
<keyword evidence="1" id="KW-0812">Transmembrane</keyword>
<organism evidence="2 3">
    <name type="scientific">Thermoclostridium stercorarium subsp. thermolacticum DSM 2910</name>
    <dbReference type="NCBI Taxonomy" id="1121336"/>
    <lineage>
        <taxon>Bacteria</taxon>
        <taxon>Bacillati</taxon>
        <taxon>Bacillota</taxon>
        <taxon>Clostridia</taxon>
        <taxon>Eubacteriales</taxon>
        <taxon>Oscillospiraceae</taxon>
        <taxon>Thermoclostridium</taxon>
    </lineage>
</organism>
<dbReference type="EMBL" id="CP014672">
    <property type="protein sequence ID" value="ANW99918.1"/>
    <property type="molecule type" value="Genomic_DNA"/>
</dbReference>
<reference evidence="2 3" key="1">
    <citation type="submission" date="2016-02" db="EMBL/GenBank/DDBJ databases">
        <title>Comparison of Clostridium stercorarium subspecies using comparative genomics and transcriptomics.</title>
        <authorList>
            <person name="Schellenberg J."/>
            <person name="Thallinger G."/>
            <person name="Levin D.B."/>
            <person name="Zhang X."/>
            <person name="Alvare G."/>
            <person name="Fristensky B."/>
            <person name="Sparling R."/>
        </authorList>
    </citation>
    <scope>NUCLEOTIDE SEQUENCE [LARGE SCALE GENOMIC DNA]</scope>
    <source>
        <strain evidence="2 3">DSM 2910</strain>
    </source>
</reference>
<name>A0A1B1YGN1_THEST</name>
<dbReference type="Proteomes" id="UP000092971">
    <property type="component" value="Chromosome"/>
</dbReference>
<dbReference type="RefSeq" id="WP_015485191.1">
    <property type="nucleotide sequence ID" value="NZ_CP014672.1"/>
</dbReference>
<accession>A0A1B1YGN1</accession>
<feature type="transmembrane region" description="Helical" evidence="1">
    <location>
        <begin position="6"/>
        <end position="26"/>
    </location>
</feature>
<gene>
    <name evidence="2" type="ORF">CSTERTH_13225</name>
</gene>
<evidence type="ECO:0008006" key="4">
    <source>
        <dbReference type="Google" id="ProtNLM"/>
    </source>
</evidence>
<dbReference type="AlphaFoldDB" id="A0A1B1YGN1"/>